<proteinExistence type="predicted"/>
<dbReference type="SUPFAM" id="SSF55729">
    <property type="entry name" value="Acyl-CoA N-acyltransferases (Nat)"/>
    <property type="match status" value="1"/>
</dbReference>
<keyword evidence="2" id="KW-0012">Acyltransferase</keyword>
<sequence length="153" mass="16432">MSTTSHRIAGPADAEAIAALTRLAYAKWVAVIGREPLPMTVDYADAVRKHRFDLLFVGDDLAALVETTPDGDHLLIVNVAVAPAFQGQGLGVRLLNWAEDLAAASGLEGTRLYTNARFTENLRLYAALGYRVDREEALNGGVAVHMSKRGAPC</sequence>
<dbReference type="HOGENOM" id="CLU_139687_0_0_5"/>
<accession>B0T382</accession>
<dbReference type="PANTHER" id="PTHR43877">
    <property type="entry name" value="AMINOALKYLPHOSPHONATE N-ACETYLTRANSFERASE-RELATED-RELATED"/>
    <property type="match status" value="1"/>
</dbReference>
<dbReference type="Pfam" id="PF00583">
    <property type="entry name" value="Acetyltransf_1"/>
    <property type="match status" value="1"/>
</dbReference>
<name>B0T382_CAUSK</name>
<evidence type="ECO:0000313" key="4">
    <source>
        <dbReference type="EMBL" id="ABZ69317.1"/>
    </source>
</evidence>
<keyword evidence="1 4" id="KW-0808">Transferase</keyword>
<evidence type="ECO:0000256" key="2">
    <source>
        <dbReference type="ARBA" id="ARBA00023315"/>
    </source>
</evidence>
<organism evidence="4">
    <name type="scientific">Caulobacter sp. (strain K31)</name>
    <dbReference type="NCBI Taxonomy" id="366602"/>
    <lineage>
        <taxon>Bacteria</taxon>
        <taxon>Pseudomonadati</taxon>
        <taxon>Pseudomonadota</taxon>
        <taxon>Alphaproteobacteria</taxon>
        <taxon>Caulobacterales</taxon>
        <taxon>Caulobacteraceae</taxon>
        <taxon>Caulobacter</taxon>
    </lineage>
</organism>
<dbReference type="Gene3D" id="3.40.630.30">
    <property type="match status" value="1"/>
</dbReference>
<feature type="domain" description="N-acetyltransferase" evidence="3">
    <location>
        <begin position="4"/>
        <end position="151"/>
    </location>
</feature>
<dbReference type="InterPro" id="IPR016181">
    <property type="entry name" value="Acyl_CoA_acyltransferase"/>
</dbReference>
<dbReference type="PANTHER" id="PTHR43877:SF2">
    <property type="entry name" value="AMINOALKYLPHOSPHONATE N-ACETYLTRANSFERASE-RELATED"/>
    <property type="match status" value="1"/>
</dbReference>
<dbReference type="STRING" id="366602.Caul_0180"/>
<evidence type="ECO:0000259" key="3">
    <source>
        <dbReference type="PROSITE" id="PS51186"/>
    </source>
</evidence>
<dbReference type="CDD" id="cd04301">
    <property type="entry name" value="NAT_SF"/>
    <property type="match status" value="1"/>
</dbReference>
<dbReference type="InterPro" id="IPR000182">
    <property type="entry name" value="GNAT_dom"/>
</dbReference>
<gene>
    <name evidence="4" type="ordered locus">Caul_0180</name>
</gene>
<dbReference type="AlphaFoldDB" id="B0T382"/>
<evidence type="ECO:0000256" key="1">
    <source>
        <dbReference type="ARBA" id="ARBA00022679"/>
    </source>
</evidence>
<reference evidence="4" key="1">
    <citation type="submission" date="2008-01" db="EMBL/GenBank/DDBJ databases">
        <title>Complete sequence of chromosome of Caulobacter sp. K31.</title>
        <authorList>
            <consortium name="US DOE Joint Genome Institute"/>
            <person name="Copeland A."/>
            <person name="Lucas S."/>
            <person name="Lapidus A."/>
            <person name="Barry K."/>
            <person name="Glavina del Rio T."/>
            <person name="Dalin E."/>
            <person name="Tice H."/>
            <person name="Pitluck S."/>
            <person name="Bruce D."/>
            <person name="Goodwin L."/>
            <person name="Thompson L.S."/>
            <person name="Brettin T."/>
            <person name="Detter J.C."/>
            <person name="Han C."/>
            <person name="Schmutz J."/>
            <person name="Larimer F."/>
            <person name="Land M."/>
            <person name="Hauser L."/>
            <person name="Kyrpides N."/>
            <person name="Kim E."/>
            <person name="Stephens C."/>
            <person name="Richardson P."/>
        </authorList>
    </citation>
    <scope>NUCLEOTIDE SEQUENCE [LARGE SCALE GENOMIC DNA]</scope>
    <source>
        <strain evidence="4">K31</strain>
    </source>
</reference>
<dbReference type="eggNOG" id="COG0456">
    <property type="taxonomic scope" value="Bacteria"/>
</dbReference>
<dbReference type="KEGG" id="cak:Caul_0180"/>
<dbReference type="GO" id="GO:0016747">
    <property type="term" value="F:acyltransferase activity, transferring groups other than amino-acyl groups"/>
    <property type="evidence" value="ECO:0007669"/>
    <property type="project" value="InterPro"/>
</dbReference>
<dbReference type="InterPro" id="IPR050832">
    <property type="entry name" value="Bact_Acetyltransf"/>
</dbReference>
<dbReference type="EMBL" id="CP000927">
    <property type="protein sequence ID" value="ABZ69317.1"/>
    <property type="molecule type" value="Genomic_DNA"/>
</dbReference>
<protein>
    <submittedName>
        <fullName evidence="4">GCN5-related N-acetyltransferase</fullName>
    </submittedName>
</protein>
<dbReference type="PROSITE" id="PS51186">
    <property type="entry name" value="GNAT"/>
    <property type="match status" value="1"/>
</dbReference>